<dbReference type="AlphaFoldDB" id="A0A1M6GT91"/>
<evidence type="ECO:0000313" key="4">
    <source>
        <dbReference type="EMBL" id="SHJ13069.1"/>
    </source>
</evidence>
<keyword evidence="2" id="KW-0378">Hydrolase</keyword>
<keyword evidence="5" id="KW-1185">Reference proteome</keyword>
<protein>
    <submittedName>
        <fullName evidence="4">ADP-ribose pyrophosphatase</fullName>
    </submittedName>
</protein>
<dbReference type="Proteomes" id="UP000324781">
    <property type="component" value="Unassembled WGS sequence"/>
</dbReference>
<evidence type="ECO:0000313" key="5">
    <source>
        <dbReference type="Proteomes" id="UP000324781"/>
    </source>
</evidence>
<dbReference type="GO" id="GO:0019693">
    <property type="term" value="P:ribose phosphate metabolic process"/>
    <property type="evidence" value="ECO:0007669"/>
    <property type="project" value="TreeGrafter"/>
</dbReference>
<dbReference type="FunFam" id="3.90.79.10:FF:000024">
    <property type="entry name" value="ADP-ribose pyrophosphatase"/>
    <property type="match status" value="1"/>
</dbReference>
<evidence type="ECO:0000256" key="1">
    <source>
        <dbReference type="ARBA" id="ARBA00001946"/>
    </source>
</evidence>
<evidence type="ECO:0000256" key="2">
    <source>
        <dbReference type="ARBA" id="ARBA00022801"/>
    </source>
</evidence>
<dbReference type="InterPro" id="IPR020084">
    <property type="entry name" value="NUDIX_hydrolase_CS"/>
</dbReference>
<reference evidence="4 5" key="1">
    <citation type="submission" date="2016-11" db="EMBL/GenBank/DDBJ databases">
        <authorList>
            <person name="Varghese N."/>
            <person name="Submissions S."/>
        </authorList>
    </citation>
    <scope>NUCLEOTIDE SEQUENCE [LARGE SCALE GENOMIC DNA]</scope>
    <source>
        <strain evidence="4 5">DSM 19027</strain>
    </source>
</reference>
<dbReference type="GO" id="GO:0016787">
    <property type="term" value="F:hydrolase activity"/>
    <property type="evidence" value="ECO:0007669"/>
    <property type="project" value="UniProtKB-KW"/>
</dbReference>
<dbReference type="PANTHER" id="PTHR11839">
    <property type="entry name" value="UDP/ADP-SUGAR PYROPHOSPHATASE"/>
    <property type="match status" value="1"/>
</dbReference>
<dbReference type="PROSITE" id="PS51462">
    <property type="entry name" value="NUDIX"/>
    <property type="match status" value="1"/>
</dbReference>
<dbReference type="EMBL" id="FQZP01000026">
    <property type="protein sequence ID" value="SHJ13069.1"/>
    <property type="molecule type" value="Genomic_DNA"/>
</dbReference>
<sequence>MNYYEKTIKSERLYEGAIFDMEKLTVELPNGKIAYRDVIRNPGASVIVPLTDDGYVIMVKQFRKPIEAVSLEVPAGKMDPGEDPLQCAQRELKEETGYTAEKFKKILTLHPAPAFADEALHVFVAKGLSKGEASPDEDEFIHAFKYKLDDVIQLIQDGVIRDSKTIASILFTARLLETGGLDF</sequence>
<dbReference type="RefSeq" id="WP_149678818.1">
    <property type="nucleotide sequence ID" value="NZ_DAONMB010000061.1"/>
</dbReference>
<gene>
    <name evidence="4" type="ORF">SAMN05444373_102624</name>
</gene>
<feature type="domain" description="Nudix hydrolase" evidence="3">
    <location>
        <begin position="39"/>
        <end position="168"/>
    </location>
</feature>
<dbReference type="OrthoDB" id="9806150at2"/>
<dbReference type="Gene3D" id="3.90.79.10">
    <property type="entry name" value="Nucleoside Triphosphate Pyrophosphohydrolase"/>
    <property type="match status" value="1"/>
</dbReference>
<dbReference type="GO" id="GO:0005829">
    <property type="term" value="C:cytosol"/>
    <property type="evidence" value="ECO:0007669"/>
    <property type="project" value="TreeGrafter"/>
</dbReference>
<dbReference type="SUPFAM" id="SSF55811">
    <property type="entry name" value="Nudix"/>
    <property type="match status" value="1"/>
</dbReference>
<dbReference type="InterPro" id="IPR015797">
    <property type="entry name" value="NUDIX_hydrolase-like_dom_sf"/>
</dbReference>
<name>A0A1M6GT91_9FIRM</name>
<evidence type="ECO:0000259" key="3">
    <source>
        <dbReference type="PROSITE" id="PS51462"/>
    </source>
</evidence>
<comment type="cofactor">
    <cofactor evidence="1">
        <name>Mg(2+)</name>
        <dbReference type="ChEBI" id="CHEBI:18420"/>
    </cofactor>
</comment>
<proteinExistence type="predicted"/>
<dbReference type="PANTHER" id="PTHR11839:SF18">
    <property type="entry name" value="NUDIX HYDROLASE DOMAIN-CONTAINING PROTEIN"/>
    <property type="match status" value="1"/>
</dbReference>
<dbReference type="GO" id="GO:0006753">
    <property type="term" value="P:nucleoside phosphate metabolic process"/>
    <property type="evidence" value="ECO:0007669"/>
    <property type="project" value="TreeGrafter"/>
</dbReference>
<dbReference type="Pfam" id="PF00293">
    <property type="entry name" value="NUDIX"/>
    <property type="match status" value="1"/>
</dbReference>
<accession>A0A1M6GT91</accession>
<dbReference type="PROSITE" id="PS00893">
    <property type="entry name" value="NUDIX_BOX"/>
    <property type="match status" value="1"/>
</dbReference>
<dbReference type="InterPro" id="IPR000086">
    <property type="entry name" value="NUDIX_hydrolase_dom"/>
</dbReference>
<organism evidence="4 5">
    <name type="scientific">Thermoclostridium caenicola</name>
    <dbReference type="NCBI Taxonomy" id="659425"/>
    <lineage>
        <taxon>Bacteria</taxon>
        <taxon>Bacillati</taxon>
        <taxon>Bacillota</taxon>
        <taxon>Clostridia</taxon>
        <taxon>Eubacteriales</taxon>
        <taxon>Oscillospiraceae</taxon>
        <taxon>Thermoclostridium</taxon>
    </lineage>
</organism>